<evidence type="ECO:0000256" key="2">
    <source>
        <dbReference type="ARBA" id="ARBA00013090"/>
    </source>
</evidence>
<keyword evidence="5 8" id="KW-0413">Isomerase</keyword>
<dbReference type="SUPFAM" id="SSF53681">
    <property type="entry name" value="Aspartate/glutamate racemase"/>
    <property type="match status" value="2"/>
</dbReference>
<dbReference type="GO" id="GO:0009252">
    <property type="term" value="P:peptidoglycan biosynthetic process"/>
    <property type="evidence" value="ECO:0007669"/>
    <property type="project" value="UniProtKB-UniRule"/>
</dbReference>
<evidence type="ECO:0000256" key="1">
    <source>
        <dbReference type="ARBA" id="ARBA00001602"/>
    </source>
</evidence>
<feature type="active site" description="Proton donor/acceptor" evidence="8">
    <location>
        <position position="73"/>
    </location>
</feature>
<comment type="similarity">
    <text evidence="8">Belongs to the aspartate/glutamate racemases family.</text>
</comment>
<dbReference type="RefSeq" id="WP_025748192.1">
    <property type="nucleotide sequence ID" value="NZ_FOXR01000013.1"/>
</dbReference>
<dbReference type="UniPathway" id="UPA00219"/>
<evidence type="ECO:0000256" key="6">
    <source>
        <dbReference type="ARBA" id="ARBA00023316"/>
    </source>
</evidence>
<feature type="binding site" evidence="8">
    <location>
        <begin position="10"/>
        <end position="11"/>
    </location>
    <ligand>
        <name>substrate</name>
    </ligand>
</feature>
<proteinExistence type="inferred from homology"/>
<dbReference type="EC" id="5.1.1.3" evidence="2 8"/>
<evidence type="ECO:0000256" key="4">
    <source>
        <dbReference type="ARBA" id="ARBA00022984"/>
    </source>
</evidence>
<protein>
    <recommendedName>
        <fullName evidence="7 8">Glutamate racemase</fullName>
        <ecNumber evidence="2 8">5.1.1.3</ecNumber>
    </recommendedName>
</protein>
<dbReference type="GO" id="GO:0008360">
    <property type="term" value="P:regulation of cell shape"/>
    <property type="evidence" value="ECO:0007669"/>
    <property type="project" value="UniProtKB-KW"/>
</dbReference>
<comment type="catalytic activity">
    <reaction evidence="1 8">
        <text>L-glutamate = D-glutamate</text>
        <dbReference type="Rhea" id="RHEA:12813"/>
        <dbReference type="ChEBI" id="CHEBI:29985"/>
        <dbReference type="ChEBI" id="CHEBI:29986"/>
        <dbReference type="EC" id="5.1.1.3"/>
    </reaction>
</comment>
<comment type="function">
    <text evidence="8">Provides the (R)-glutamate required for cell wall biosynthesis.</text>
</comment>
<dbReference type="Pfam" id="PF01177">
    <property type="entry name" value="Asp_Glu_race"/>
    <property type="match status" value="1"/>
</dbReference>
<accession>A0A1I5VXX4</accession>
<feature type="binding site" evidence="8">
    <location>
        <begin position="74"/>
        <end position="75"/>
    </location>
    <ligand>
        <name>substrate</name>
    </ligand>
</feature>
<dbReference type="PANTHER" id="PTHR21198">
    <property type="entry name" value="GLUTAMATE RACEMASE"/>
    <property type="match status" value="1"/>
</dbReference>
<dbReference type="InterPro" id="IPR018187">
    <property type="entry name" value="Asp/Glu_racemase_AS_1"/>
</dbReference>
<keyword evidence="3 8" id="KW-0133">Cell shape</keyword>
<organism evidence="9 10">
    <name type="scientific">Caldicoprobacter faecalis</name>
    <dbReference type="NCBI Taxonomy" id="937334"/>
    <lineage>
        <taxon>Bacteria</taxon>
        <taxon>Bacillati</taxon>
        <taxon>Bacillota</taxon>
        <taxon>Clostridia</taxon>
        <taxon>Caldicoprobacterales</taxon>
        <taxon>Caldicoprobacteraceae</taxon>
        <taxon>Caldicoprobacter</taxon>
    </lineage>
</organism>
<feature type="binding site" evidence="8">
    <location>
        <begin position="185"/>
        <end position="186"/>
    </location>
    <ligand>
        <name>substrate</name>
    </ligand>
</feature>
<gene>
    <name evidence="8" type="primary">murI</name>
    <name evidence="9" type="ORF">SAMN05444406_11322</name>
</gene>
<name>A0A1I5VXX4_9FIRM</name>
<keyword evidence="6 8" id="KW-0961">Cell wall biogenesis/degradation</keyword>
<evidence type="ECO:0000256" key="5">
    <source>
        <dbReference type="ARBA" id="ARBA00023235"/>
    </source>
</evidence>
<dbReference type="InterPro" id="IPR001920">
    <property type="entry name" value="Asp/Glu_race"/>
</dbReference>
<evidence type="ECO:0000256" key="8">
    <source>
        <dbReference type="HAMAP-Rule" id="MF_00258"/>
    </source>
</evidence>
<dbReference type="InterPro" id="IPR015942">
    <property type="entry name" value="Asp/Glu/hydantoin_racemase"/>
</dbReference>
<evidence type="ECO:0000256" key="3">
    <source>
        <dbReference type="ARBA" id="ARBA00022960"/>
    </source>
</evidence>
<dbReference type="Gene3D" id="3.40.50.1860">
    <property type="match status" value="2"/>
</dbReference>
<dbReference type="InterPro" id="IPR033134">
    <property type="entry name" value="Asp/Glu_racemase_AS_2"/>
</dbReference>
<dbReference type="STRING" id="937334.SAMN05444406_11322"/>
<dbReference type="GO" id="GO:0071555">
    <property type="term" value="P:cell wall organization"/>
    <property type="evidence" value="ECO:0007669"/>
    <property type="project" value="UniProtKB-KW"/>
</dbReference>
<evidence type="ECO:0000313" key="10">
    <source>
        <dbReference type="Proteomes" id="UP000198577"/>
    </source>
</evidence>
<dbReference type="NCBIfam" id="TIGR00067">
    <property type="entry name" value="glut_race"/>
    <property type="match status" value="1"/>
</dbReference>
<keyword evidence="4 8" id="KW-0573">Peptidoglycan synthesis</keyword>
<dbReference type="FunFam" id="3.40.50.1860:FF:000002">
    <property type="entry name" value="Glutamate racemase"/>
    <property type="match status" value="1"/>
</dbReference>
<keyword evidence="10" id="KW-1185">Reference proteome</keyword>
<evidence type="ECO:0000256" key="7">
    <source>
        <dbReference type="ARBA" id="ARBA00070053"/>
    </source>
</evidence>
<reference evidence="9 10" key="1">
    <citation type="submission" date="2016-10" db="EMBL/GenBank/DDBJ databases">
        <authorList>
            <person name="de Groot N.N."/>
        </authorList>
    </citation>
    <scope>NUCLEOTIDE SEQUENCE [LARGE SCALE GENOMIC DNA]</scope>
    <source>
        <strain evidence="9 10">DSM 20678</strain>
    </source>
</reference>
<dbReference type="Proteomes" id="UP000198577">
    <property type="component" value="Unassembled WGS sequence"/>
</dbReference>
<feature type="active site" description="Proton donor/acceptor" evidence="8">
    <location>
        <position position="184"/>
    </location>
</feature>
<dbReference type="InterPro" id="IPR004391">
    <property type="entry name" value="Glu_race"/>
</dbReference>
<comment type="pathway">
    <text evidence="8">Cell wall biogenesis; peptidoglycan biosynthesis.</text>
</comment>
<dbReference type="OrthoDB" id="9801055at2"/>
<dbReference type="AlphaFoldDB" id="A0A1I5VXX4"/>
<feature type="binding site" evidence="8">
    <location>
        <begin position="42"/>
        <end position="43"/>
    </location>
    <ligand>
        <name>substrate</name>
    </ligand>
</feature>
<dbReference type="GO" id="GO:0008881">
    <property type="term" value="F:glutamate racemase activity"/>
    <property type="evidence" value="ECO:0007669"/>
    <property type="project" value="UniProtKB-UniRule"/>
</dbReference>
<sequence length="268" mass="29450">MDHRPIGVFDSGLGGLTVVKELMAQLPNENIVYFGDTARLPYGTRSKETIIKYSMQCIRFLLTQNIKAVVIACNTASSMALDAVKEVFDIPIIGVVEPGAAAAVRATRNGKVGIIGTEATVQSGSYSRTIAGMNANIHTCSVACSLFVPIVEEGWSDTPIAYLTAEKYLAPLREWGADTLILGCTHYPLLINTISKVMGPDVALINPAVDTAQEVKRILEQRGMLNESDKEPQYLYYLSDFSQRFKQIGSRFLNREIEYAGKVDIENY</sequence>
<dbReference type="HAMAP" id="MF_00258">
    <property type="entry name" value="Glu_racemase"/>
    <property type="match status" value="1"/>
</dbReference>
<dbReference type="PANTHER" id="PTHR21198:SF2">
    <property type="entry name" value="GLUTAMATE RACEMASE"/>
    <property type="match status" value="1"/>
</dbReference>
<dbReference type="EMBL" id="FOXR01000013">
    <property type="protein sequence ID" value="SFQ12325.1"/>
    <property type="molecule type" value="Genomic_DNA"/>
</dbReference>
<dbReference type="PROSITE" id="PS00923">
    <property type="entry name" value="ASP_GLU_RACEMASE_1"/>
    <property type="match status" value="1"/>
</dbReference>
<evidence type="ECO:0000313" key="9">
    <source>
        <dbReference type="EMBL" id="SFQ12325.1"/>
    </source>
</evidence>
<dbReference type="PROSITE" id="PS00924">
    <property type="entry name" value="ASP_GLU_RACEMASE_2"/>
    <property type="match status" value="1"/>
</dbReference>